<evidence type="ECO:0000256" key="7">
    <source>
        <dbReference type="ARBA" id="ARBA00023239"/>
    </source>
</evidence>
<accession>A0AAV9PYF0</accession>
<proteinExistence type="inferred from homology"/>
<sequence>MSTQTLPLGQYIFRRVKELGVEHILGVPGDFNLTLLDEIYNVPGLKWIGCCNELNAAYAADGYTRIKGCPAVLITTYAVGELSAMNGVAGAYAEHAGMIHIVGMPARSSEFATCYFKSISFRSHWISHG</sequence>
<evidence type="ECO:0000256" key="5">
    <source>
        <dbReference type="ARBA" id="ARBA00022842"/>
    </source>
</evidence>
<dbReference type="GO" id="GO:0030976">
    <property type="term" value="F:thiamine pyrophosphate binding"/>
    <property type="evidence" value="ECO:0007669"/>
    <property type="project" value="InterPro"/>
</dbReference>
<dbReference type="GO" id="GO:0046872">
    <property type="term" value="F:metal ion binding"/>
    <property type="evidence" value="ECO:0007669"/>
    <property type="project" value="UniProtKB-KW"/>
</dbReference>
<dbReference type="Pfam" id="PF02776">
    <property type="entry name" value="TPP_enzyme_N"/>
    <property type="match status" value="1"/>
</dbReference>
<dbReference type="GO" id="GO:0005634">
    <property type="term" value="C:nucleus"/>
    <property type="evidence" value="ECO:0007669"/>
    <property type="project" value="TreeGrafter"/>
</dbReference>
<dbReference type="InterPro" id="IPR047213">
    <property type="entry name" value="TPP_PYR_PDC_IPDC-like"/>
</dbReference>
<dbReference type="Proteomes" id="UP001345827">
    <property type="component" value="Unassembled WGS sequence"/>
</dbReference>
<keyword evidence="4" id="KW-0210">Decarboxylase</keyword>
<feature type="domain" description="Thiamine pyrophosphate enzyme N-terminal TPP-binding" evidence="8">
    <location>
        <begin position="8"/>
        <end position="109"/>
    </location>
</feature>
<dbReference type="GO" id="GO:0000949">
    <property type="term" value="P:aromatic amino acid family catabolic process to alcohol via Ehrlich pathway"/>
    <property type="evidence" value="ECO:0007669"/>
    <property type="project" value="TreeGrafter"/>
</dbReference>
<organism evidence="9 10">
    <name type="scientific">Vermiconidia calcicola</name>
    <dbReference type="NCBI Taxonomy" id="1690605"/>
    <lineage>
        <taxon>Eukaryota</taxon>
        <taxon>Fungi</taxon>
        <taxon>Dikarya</taxon>
        <taxon>Ascomycota</taxon>
        <taxon>Pezizomycotina</taxon>
        <taxon>Dothideomycetes</taxon>
        <taxon>Dothideomycetidae</taxon>
        <taxon>Mycosphaerellales</taxon>
        <taxon>Extremaceae</taxon>
        <taxon>Vermiconidia</taxon>
    </lineage>
</organism>
<evidence type="ECO:0000313" key="10">
    <source>
        <dbReference type="Proteomes" id="UP001345827"/>
    </source>
</evidence>
<dbReference type="EMBL" id="JAXLQG010000020">
    <property type="protein sequence ID" value="KAK5530026.1"/>
    <property type="molecule type" value="Genomic_DNA"/>
</dbReference>
<dbReference type="Gene3D" id="3.40.50.970">
    <property type="match status" value="1"/>
</dbReference>
<evidence type="ECO:0000259" key="8">
    <source>
        <dbReference type="Pfam" id="PF02776"/>
    </source>
</evidence>
<keyword evidence="5" id="KW-0460">Magnesium</keyword>
<keyword evidence="3" id="KW-0479">Metal-binding</keyword>
<comment type="cofactor">
    <cofactor evidence="1">
        <name>thiamine diphosphate</name>
        <dbReference type="ChEBI" id="CHEBI:58937"/>
    </cofactor>
</comment>
<dbReference type="CDD" id="cd07038">
    <property type="entry name" value="TPP_PYR_PDC_IPDC_like"/>
    <property type="match status" value="1"/>
</dbReference>
<dbReference type="GO" id="GO:0004737">
    <property type="term" value="F:pyruvate decarboxylase activity"/>
    <property type="evidence" value="ECO:0007669"/>
    <property type="project" value="TreeGrafter"/>
</dbReference>
<name>A0AAV9PYF0_9PEZI</name>
<gene>
    <name evidence="9" type="ORF">LTR25_009270</name>
</gene>
<dbReference type="GO" id="GO:0005829">
    <property type="term" value="C:cytosol"/>
    <property type="evidence" value="ECO:0007669"/>
    <property type="project" value="TreeGrafter"/>
</dbReference>
<dbReference type="InterPro" id="IPR012110">
    <property type="entry name" value="PDC/IPDC-like"/>
</dbReference>
<dbReference type="InterPro" id="IPR012001">
    <property type="entry name" value="Thiamin_PyroP_enz_TPP-bd_dom"/>
</dbReference>
<reference evidence="9 10" key="1">
    <citation type="submission" date="2023-06" db="EMBL/GenBank/DDBJ databases">
        <title>Black Yeasts Isolated from many extreme environments.</title>
        <authorList>
            <person name="Coleine C."/>
            <person name="Stajich J.E."/>
            <person name="Selbmann L."/>
        </authorList>
    </citation>
    <scope>NUCLEOTIDE SEQUENCE [LARGE SCALE GENOMIC DNA]</scope>
    <source>
        <strain evidence="9 10">CCFEE 5887</strain>
    </source>
</reference>
<dbReference type="InterPro" id="IPR029061">
    <property type="entry name" value="THDP-binding"/>
</dbReference>
<evidence type="ECO:0000256" key="2">
    <source>
        <dbReference type="ARBA" id="ARBA00007812"/>
    </source>
</evidence>
<keyword evidence="7" id="KW-0456">Lyase</keyword>
<evidence type="ECO:0000256" key="1">
    <source>
        <dbReference type="ARBA" id="ARBA00001964"/>
    </source>
</evidence>
<dbReference type="PANTHER" id="PTHR43452">
    <property type="entry name" value="PYRUVATE DECARBOXYLASE"/>
    <property type="match status" value="1"/>
</dbReference>
<evidence type="ECO:0000256" key="3">
    <source>
        <dbReference type="ARBA" id="ARBA00022723"/>
    </source>
</evidence>
<protein>
    <recommendedName>
        <fullName evidence="8">Thiamine pyrophosphate enzyme N-terminal TPP-binding domain-containing protein</fullName>
    </recommendedName>
</protein>
<keyword evidence="10" id="KW-1185">Reference proteome</keyword>
<keyword evidence="6" id="KW-0786">Thiamine pyrophosphate</keyword>
<evidence type="ECO:0000256" key="4">
    <source>
        <dbReference type="ARBA" id="ARBA00022793"/>
    </source>
</evidence>
<comment type="similarity">
    <text evidence="2">Belongs to the TPP enzyme family.</text>
</comment>
<comment type="caution">
    <text evidence="9">The sequence shown here is derived from an EMBL/GenBank/DDBJ whole genome shotgun (WGS) entry which is preliminary data.</text>
</comment>
<evidence type="ECO:0000256" key="6">
    <source>
        <dbReference type="ARBA" id="ARBA00023052"/>
    </source>
</evidence>
<evidence type="ECO:0000313" key="9">
    <source>
        <dbReference type="EMBL" id="KAK5530026.1"/>
    </source>
</evidence>
<dbReference type="PANTHER" id="PTHR43452:SF3">
    <property type="entry name" value="TRANSAMINATED AMINO ACID DECARBOXYLASE"/>
    <property type="match status" value="1"/>
</dbReference>
<dbReference type="SUPFAM" id="SSF52518">
    <property type="entry name" value="Thiamin diphosphate-binding fold (THDP-binding)"/>
    <property type="match status" value="1"/>
</dbReference>
<dbReference type="AlphaFoldDB" id="A0AAV9PYF0"/>